<organism evidence="2 3">
    <name type="scientific">Halorubrum pallidum</name>
    <dbReference type="NCBI Taxonomy" id="1526114"/>
    <lineage>
        <taxon>Archaea</taxon>
        <taxon>Methanobacteriati</taxon>
        <taxon>Methanobacteriota</taxon>
        <taxon>Stenosarchaea group</taxon>
        <taxon>Halobacteria</taxon>
        <taxon>Halobacteriales</taxon>
        <taxon>Haloferacaceae</taxon>
        <taxon>Halorubrum</taxon>
    </lineage>
</organism>
<evidence type="ECO:0000256" key="1">
    <source>
        <dbReference type="SAM" id="Coils"/>
    </source>
</evidence>
<comment type="caution">
    <text evidence="2">The sequence shown here is derived from an EMBL/GenBank/DDBJ whole genome shotgun (WGS) entry which is preliminary data.</text>
</comment>
<proteinExistence type="predicted"/>
<feature type="coiled-coil region" evidence="1">
    <location>
        <begin position="48"/>
        <end position="82"/>
    </location>
</feature>
<name>A0ABD5T1B7_9EURY</name>
<keyword evidence="1" id="KW-0175">Coiled coil</keyword>
<evidence type="ECO:0000313" key="3">
    <source>
        <dbReference type="Proteomes" id="UP001596274"/>
    </source>
</evidence>
<reference evidence="2 3" key="1">
    <citation type="journal article" date="2019" name="Int. J. Syst. Evol. Microbiol.">
        <title>The Global Catalogue of Microorganisms (GCM) 10K type strain sequencing project: providing services to taxonomists for standard genome sequencing and annotation.</title>
        <authorList>
            <consortium name="The Broad Institute Genomics Platform"/>
            <consortium name="The Broad Institute Genome Sequencing Center for Infectious Disease"/>
            <person name="Wu L."/>
            <person name="Ma J."/>
        </authorList>
    </citation>
    <scope>NUCLEOTIDE SEQUENCE [LARGE SCALE GENOMIC DNA]</scope>
    <source>
        <strain evidence="2 3">PJ61</strain>
    </source>
</reference>
<keyword evidence="3" id="KW-1185">Reference proteome</keyword>
<protein>
    <submittedName>
        <fullName evidence="2">Uncharacterized protein</fullName>
    </submittedName>
</protein>
<evidence type="ECO:0000313" key="2">
    <source>
        <dbReference type="EMBL" id="MFC6771225.1"/>
    </source>
</evidence>
<dbReference type="AlphaFoldDB" id="A0ABD5T1B7"/>
<accession>A0ABD5T1B7</accession>
<dbReference type="Proteomes" id="UP001596274">
    <property type="component" value="Unassembled WGS sequence"/>
</dbReference>
<gene>
    <name evidence="2" type="ORF">ACFQDD_06795</name>
</gene>
<sequence>MTYPTKEQHARWKKEAEQMDMSLSEFIQAMTEAGMKKFDVDVEMDESLDEVRRQRNDLKSELDRTRDRLSDLEEQVQSKERAEIKSFVEDNPGANLQEISQRVVETAADRAIEQVNQMVTIGELQYENGEYYI</sequence>
<dbReference type="EMBL" id="JBHSWT010000309">
    <property type="protein sequence ID" value="MFC6771225.1"/>
    <property type="molecule type" value="Genomic_DNA"/>
</dbReference>